<dbReference type="PANTHER" id="PTHR48043:SF161">
    <property type="entry name" value="UDP GLUCURONOSYLTRANSFERASE FAMILY 1 MEMBER A1"/>
    <property type="match status" value="1"/>
</dbReference>
<evidence type="ECO:0000256" key="12">
    <source>
        <dbReference type="RuleBase" id="RU362059"/>
    </source>
</evidence>
<evidence type="ECO:0000256" key="2">
    <source>
        <dbReference type="ARBA" id="ARBA00009995"/>
    </source>
</evidence>
<dbReference type="FunFam" id="3.40.50.2000:FF:000066">
    <property type="entry name" value="UDP-glucuronosyltransferase 1-1"/>
    <property type="match status" value="1"/>
</dbReference>
<keyword evidence="15" id="KW-1185">Reference proteome</keyword>
<dbReference type="Proteomes" id="UP000585614">
    <property type="component" value="Unassembled WGS sequence"/>
</dbReference>
<reference evidence="13 16" key="4">
    <citation type="journal article" date="2020" name="Nature">
        <title>Six reference-quality genomes reveal evolution of bat adaptations.</title>
        <authorList>
            <person name="Jebb D."/>
            <person name="Huang Z."/>
            <person name="Pippel M."/>
            <person name="Hughes G.M."/>
            <person name="Lavrichenko K."/>
            <person name="Devanna P."/>
            <person name="Winkler S."/>
            <person name="Jermiin L.S."/>
            <person name="Skirmuntt E.C."/>
            <person name="Katzourakis A."/>
            <person name="Burkitt-Gray L."/>
            <person name="Ray D.A."/>
            <person name="Sullivan K.A.M."/>
            <person name="Roscito J.G."/>
            <person name="Kirilenko B.M."/>
            <person name="Davalos L.M."/>
            <person name="Corthals A.P."/>
            <person name="Power M.L."/>
            <person name="Jones G."/>
            <person name="Ransome R.D."/>
            <person name="Dechmann D.K.N."/>
            <person name="Locatelli A.G."/>
            <person name="Puechmaille S.J."/>
            <person name="Fedrigo O."/>
            <person name="Jarvis E.D."/>
            <person name="Hiller M."/>
            <person name="Vernes S.C."/>
            <person name="Myers E.W."/>
            <person name="Teeling E.C."/>
        </authorList>
    </citation>
    <scope>NUCLEOTIDE SEQUENCE [LARGE SCALE GENOMIC DNA]</scope>
    <source>
        <strain evidence="13">MRhiFer1</strain>
        <tissue evidence="13">Lung</tissue>
    </source>
</reference>
<keyword evidence="9 12" id="KW-0472">Membrane</keyword>
<evidence type="ECO:0000256" key="9">
    <source>
        <dbReference type="ARBA" id="ARBA00023136"/>
    </source>
</evidence>
<feature type="chain" id="PRO_5044517255" description="UDP-glucuronosyltransferase" evidence="12">
    <location>
        <begin position="27"/>
        <end position="532"/>
    </location>
</feature>
<keyword evidence="10" id="KW-0325">Glycoprotein</keyword>
<dbReference type="FunFam" id="3.40.50.2000:FF:000001">
    <property type="entry name" value="UDP-glucuronosyltransferase"/>
    <property type="match status" value="1"/>
</dbReference>
<dbReference type="InterPro" id="IPR002213">
    <property type="entry name" value="UDP_glucos_trans"/>
</dbReference>
<name>A0A671DZQ9_RHIFE</name>
<dbReference type="SUPFAM" id="SSF53756">
    <property type="entry name" value="UDP-Glycosyltransferase/glycogen phosphorylase"/>
    <property type="match status" value="1"/>
</dbReference>
<reference evidence="14 15" key="1">
    <citation type="journal article" date="2015" name="Annu Rev Anim Biosci">
        <title>The Genome 10K Project: a way forward.</title>
        <authorList>
            <person name="Koepfli K.P."/>
            <person name="Paten B."/>
            <person name="O'Brien S.J."/>
            <person name="Koepfli K.P."/>
            <person name="Paten B."/>
            <person name="Antunes A."/>
            <person name="Belov K."/>
            <person name="Bustamante C."/>
            <person name="Castoe T.A."/>
            <person name="Clawson H."/>
            <person name="Crawford A.J."/>
            <person name="Diekhans M."/>
            <person name="Distel D."/>
            <person name="Durbin R."/>
            <person name="Earl D."/>
            <person name="Fujita M.K."/>
            <person name="Gamble T."/>
            <person name="Georges A."/>
            <person name="Gemmell N."/>
            <person name="Gilbert M.T."/>
            <person name="Graves J.M."/>
            <person name="Green R.E."/>
            <person name="Hickey G."/>
            <person name="Jarvis E.D."/>
            <person name="Johnson W."/>
            <person name="Komissarov A."/>
            <person name="Korf I."/>
            <person name="Kuhn R."/>
            <person name="Larkin D.M."/>
            <person name="Lewin H."/>
            <person name="Lopez J.V."/>
            <person name="Ma J."/>
            <person name="Marques-Bonet T."/>
            <person name="Miller W."/>
            <person name="Murphy R."/>
            <person name="Pevzner P."/>
            <person name="Shapiro B."/>
            <person name="Steiner C."/>
            <person name="Tamazian G."/>
            <person name="Venkatesh B."/>
            <person name="Wang J."/>
            <person name="Wayne R."/>
            <person name="Wiley E."/>
            <person name="Yang H."/>
            <person name="Zhang G."/>
            <person name="Haussler D."/>
            <person name="Ryder O."/>
            <person name="O'Brien S.J."/>
        </authorList>
    </citation>
    <scope>NUCLEOTIDE SEQUENCE</scope>
</reference>
<gene>
    <name evidence="14" type="primary">UGT1A1</name>
    <name evidence="13" type="ORF">mRhiFer1_009905</name>
</gene>
<dbReference type="CDD" id="cd03784">
    <property type="entry name" value="GT1_Gtf-like"/>
    <property type="match status" value="1"/>
</dbReference>
<evidence type="ECO:0000256" key="7">
    <source>
        <dbReference type="ARBA" id="ARBA00022824"/>
    </source>
</evidence>
<comment type="similarity">
    <text evidence="2 11">Belongs to the UDP-glycosyltransferase family.</text>
</comment>
<dbReference type="EC" id="2.4.1.17" evidence="12"/>
<evidence type="ECO:0000313" key="16">
    <source>
        <dbReference type="Proteomes" id="UP000585614"/>
    </source>
</evidence>
<evidence type="ECO:0000313" key="13">
    <source>
        <dbReference type="EMBL" id="KAF6361672.1"/>
    </source>
</evidence>
<dbReference type="GO" id="GO:0005789">
    <property type="term" value="C:endoplasmic reticulum membrane"/>
    <property type="evidence" value="ECO:0007669"/>
    <property type="project" value="UniProtKB-SubCell"/>
</dbReference>
<evidence type="ECO:0000256" key="8">
    <source>
        <dbReference type="ARBA" id="ARBA00022989"/>
    </source>
</evidence>
<dbReference type="Gene3D" id="3.40.50.2000">
    <property type="entry name" value="Glycogen Phosphorylase B"/>
    <property type="match status" value="2"/>
</dbReference>
<evidence type="ECO:0000256" key="4">
    <source>
        <dbReference type="ARBA" id="ARBA00022679"/>
    </source>
</evidence>
<dbReference type="InterPro" id="IPR035595">
    <property type="entry name" value="UDP_glycos_trans_CS"/>
</dbReference>
<proteinExistence type="inferred from homology"/>
<feature type="transmembrane region" description="Helical" evidence="12">
    <location>
        <begin position="490"/>
        <end position="513"/>
    </location>
</feature>
<keyword evidence="3 11" id="KW-0328">Glycosyltransferase</keyword>
<keyword evidence="7" id="KW-0256">Endoplasmic reticulum</keyword>
<protein>
    <recommendedName>
        <fullName evidence="12">UDP-glucuronosyltransferase</fullName>
        <ecNumber evidence="12">2.4.1.17</ecNumber>
    </recommendedName>
</protein>
<dbReference type="GO" id="GO:0015020">
    <property type="term" value="F:glucuronosyltransferase activity"/>
    <property type="evidence" value="ECO:0007669"/>
    <property type="project" value="UniProtKB-EC"/>
</dbReference>
<keyword evidence="8 12" id="KW-1133">Transmembrane helix</keyword>
<dbReference type="PANTHER" id="PTHR48043">
    <property type="entry name" value="EG:EG0003.4 PROTEIN-RELATED"/>
    <property type="match status" value="1"/>
</dbReference>
<reference evidence="14 15" key="2">
    <citation type="journal article" date="2018" name="Annu Rev Anim Biosci">
        <title>Bat Biology, Genomes, and the Bat1K Project: To Generate Chromosome-Level Genomes for All Living Bat Species.</title>
        <authorList>
            <person name="Teeling E.C."/>
            <person name="Vernes S.C."/>
            <person name="Davalos L.M."/>
            <person name="Ray D.A."/>
            <person name="Gilbert M.T.P."/>
            <person name="Myers E."/>
        </authorList>
    </citation>
    <scope>NUCLEOTIDE SEQUENCE</scope>
</reference>
<feature type="signal peptide" evidence="12">
    <location>
        <begin position="1"/>
        <end position="26"/>
    </location>
</feature>
<dbReference type="InterPro" id="IPR050271">
    <property type="entry name" value="UDP-glycosyltransferase"/>
</dbReference>
<keyword evidence="4 11" id="KW-0808">Transferase</keyword>
<organism evidence="14 15">
    <name type="scientific">Rhinolophus ferrumequinum</name>
    <name type="common">Greater horseshoe bat</name>
    <dbReference type="NCBI Taxonomy" id="59479"/>
    <lineage>
        <taxon>Eukaryota</taxon>
        <taxon>Metazoa</taxon>
        <taxon>Chordata</taxon>
        <taxon>Craniata</taxon>
        <taxon>Vertebrata</taxon>
        <taxon>Euteleostomi</taxon>
        <taxon>Mammalia</taxon>
        <taxon>Eutheria</taxon>
        <taxon>Laurasiatheria</taxon>
        <taxon>Chiroptera</taxon>
        <taxon>Yinpterochiroptera</taxon>
        <taxon>Rhinolophoidea</taxon>
        <taxon>Rhinolophidae</taxon>
        <taxon>Rhinolophinae</taxon>
        <taxon>Rhinolophus</taxon>
    </lineage>
</organism>
<dbReference type="Pfam" id="PF00201">
    <property type="entry name" value="UDPGT"/>
    <property type="match status" value="1"/>
</dbReference>
<evidence type="ECO:0000313" key="14">
    <source>
        <dbReference type="Ensembl" id="ENSRFEP00010006456.1"/>
    </source>
</evidence>
<comment type="catalytic activity">
    <reaction evidence="12">
        <text>glucuronate acceptor + UDP-alpha-D-glucuronate = acceptor beta-D-glucuronoside + UDP + H(+)</text>
        <dbReference type="Rhea" id="RHEA:21032"/>
        <dbReference type="ChEBI" id="CHEBI:15378"/>
        <dbReference type="ChEBI" id="CHEBI:58052"/>
        <dbReference type="ChEBI" id="CHEBI:58223"/>
        <dbReference type="ChEBI" id="CHEBI:132367"/>
        <dbReference type="ChEBI" id="CHEBI:132368"/>
        <dbReference type="EC" id="2.4.1.17"/>
    </reaction>
</comment>
<dbReference type="Proteomes" id="UP000472240">
    <property type="component" value="Chromosome 8"/>
</dbReference>
<dbReference type="GeneTree" id="ENSGT00940000159677"/>
<dbReference type="PROSITE" id="PS00375">
    <property type="entry name" value="UDPGT"/>
    <property type="match status" value="1"/>
</dbReference>
<dbReference type="AlphaFoldDB" id="A0A671DZQ9"/>
<evidence type="ECO:0000256" key="6">
    <source>
        <dbReference type="ARBA" id="ARBA00022729"/>
    </source>
</evidence>
<reference evidence="14" key="5">
    <citation type="submission" date="2025-05" db="UniProtKB">
        <authorList>
            <consortium name="Ensembl"/>
        </authorList>
    </citation>
    <scope>IDENTIFICATION</scope>
</reference>
<sequence length="532" mass="60316">MACLLQAFRSLSAGIVLSVLWGVALGDKVLVVPQEGSHWLSMKDIVELLSHRGHEVVVLVPEVNLLLKESQFYTRKVYRVPYDQEELQTRFLSFGNQHFAERWYLTAALTEYRNNMIVVDMFFVNCQSLLKDSATLSFLRESKFDVVFTDPALPCGVILAEYLGLPSVYLFRGFPCSLEHAFSRSPSPVSYVPRCYTQFSERMTFSQRVANFLVSYLENFLFYCLYSKYEDLASNLLKREVHLPTLYQKGSIWLLRYDFVFEYPRPVLPSMVFIGGCNCKKLGVLSQEFDAYVNASGEHGVVVFSLGSMVSEIPEKKAMEIADALGKIPQTVLWRYTGTPPSNLAKNTILVKWLPQNDLLGHPKTRAFITHSGSHGIYEGICNGVPMVMLPLFGDQMDNAKRMESRGAGVTLNVLEMTSEDLANALKTVINDKSYKENIMRLSSLHKDRPIEPLDLAVFWVEFVMRHKGAPHLRPAAHDLTWYQYHSLDVIGFLLAIVLGVAFIVYKCCAFGYRKCCGKKGRVKKAQKSKAH</sequence>
<evidence type="ECO:0000313" key="15">
    <source>
        <dbReference type="Proteomes" id="UP000472240"/>
    </source>
</evidence>
<evidence type="ECO:0000256" key="10">
    <source>
        <dbReference type="ARBA" id="ARBA00023180"/>
    </source>
</evidence>
<evidence type="ECO:0000256" key="5">
    <source>
        <dbReference type="ARBA" id="ARBA00022692"/>
    </source>
</evidence>
<evidence type="ECO:0000256" key="11">
    <source>
        <dbReference type="RuleBase" id="RU003718"/>
    </source>
</evidence>
<reference evidence="14 15" key="3">
    <citation type="submission" date="2018-12" db="EMBL/GenBank/DDBJ databases">
        <title>G10K-VGP greater horseshoe bat female genome, primary haplotype.</title>
        <authorList>
            <person name="Teeling E."/>
            <person name="Myers G."/>
            <person name="Vernes S."/>
            <person name="Pippel M."/>
            <person name="Winkler S."/>
            <person name="Fedrigo O."/>
            <person name="Rhie A."/>
            <person name="Koren S."/>
            <person name="Phillippy A."/>
            <person name="Lewin H."/>
            <person name="Damas J."/>
            <person name="Howe K."/>
            <person name="Mountcastle J."/>
            <person name="Jarvis E.D."/>
        </authorList>
    </citation>
    <scope>NUCLEOTIDE SEQUENCE [LARGE SCALE GENOMIC DNA]</scope>
</reference>
<comment type="subcellular location">
    <subcellularLocation>
        <location evidence="1">Endoplasmic reticulum membrane</location>
        <topology evidence="1">Single-pass membrane protein</topology>
    </subcellularLocation>
    <subcellularLocation>
        <location evidence="12">Membrane</location>
        <topology evidence="12">Single-pass membrane protein</topology>
    </subcellularLocation>
</comment>
<accession>A0A671DZQ9</accession>
<evidence type="ECO:0000256" key="3">
    <source>
        <dbReference type="ARBA" id="ARBA00022676"/>
    </source>
</evidence>
<dbReference type="EMBL" id="JACAGC010000006">
    <property type="protein sequence ID" value="KAF6361672.1"/>
    <property type="molecule type" value="Genomic_DNA"/>
</dbReference>
<keyword evidence="5 12" id="KW-0812">Transmembrane</keyword>
<evidence type="ECO:0000256" key="1">
    <source>
        <dbReference type="ARBA" id="ARBA00004389"/>
    </source>
</evidence>
<dbReference type="Ensembl" id="ENSRFET00010007077.1">
    <property type="protein sequence ID" value="ENSRFEP00010006456.1"/>
    <property type="gene ID" value="ENSRFEG00010004396.1"/>
</dbReference>
<keyword evidence="6 12" id="KW-0732">Signal</keyword>